<sequence>MSEAGCSSTSPDCQANEAAAYTIEDRGSLLDEKQISGFISSMEAVDERSPCPRQRVSYPYDEDALEAENEKLKDELKNLKQNHQRLSRKEQVMLEQLRISEDERGSLEEKVVELRRDYNAKIKLLDESQKQLHAANLELDAMASKLHLFQQEAHAHTSKMERNRKTKVNMLQAIKSGITC</sequence>
<protein>
    <submittedName>
        <fullName evidence="2">Uncharacterized protein</fullName>
    </submittedName>
</protein>
<dbReference type="AlphaFoldDB" id="A0A5B0PL83"/>
<dbReference type="EMBL" id="VDEP01000338">
    <property type="protein sequence ID" value="KAA1102315.1"/>
    <property type="molecule type" value="Genomic_DNA"/>
</dbReference>
<reference evidence="2 3" key="1">
    <citation type="submission" date="2019-05" db="EMBL/GenBank/DDBJ databases">
        <title>Emergence of the Ug99 lineage of the wheat stem rust pathogen through somatic hybridization.</title>
        <authorList>
            <person name="Li F."/>
            <person name="Upadhyaya N.M."/>
            <person name="Sperschneider J."/>
            <person name="Matny O."/>
            <person name="Nguyen-Phuc H."/>
            <person name="Mago R."/>
            <person name="Raley C."/>
            <person name="Miller M.E."/>
            <person name="Silverstein K.A.T."/>
            <person name="Henningsen E."/>
            <person name="Hirsch C.D."/>
            <person name="Visser B."/>
            <person name="Pretorius Z.A."/>
            <person name="Steffenson B.J."/>
            <person name="Schwessinger B."/>
            <person name="Dodds P.N."/>
            <person name="Figueroa M."/>
        </authorList>
    </citation>
    <scope>NUCLEOTIDE SEQUENCE [LARGE SCALE GENOMIC DNA]</scope>
    <source>
        <strain evidence="2 3">Ug99</strain>
    </source>
</reference>
<proteinExistence type="predicted"/>
<evidence type="ECO:0000256" key="1">
    <source>
        <dbReference type="SAM" id="Coils"/>
    </source>
</evidence>
<dbReference type="Proteomes" id="UP000325313">
    <property type="component" value="Unassembled WGS sequence"/>
</dbReference>
<name>A0A5B0PL83_PUCGR</name>
<comment type="caution">
    <text evidence="2">The sequence shown here is derived from an EMBL/GenBank/DDBJ whole genome shotgun (WGS) entry which is preliminary data.</text>
</comment>
<evidence type="ECO:0000313" key="3">
    <source>
        <dbReference type="Proteomes" id="UP000325313"/>
    </source>
</evidence>
<keyword evidence="1" id="KW-0175">Coiled coil</keyword>
<accession>A0A5B0PL83</accession>
<feature type="coiled-coil region" evidence="1">
    <location>
        <begin position="62"/>
        <end position="145"/>
    </location>
</feature>
<organism evidence="2 3">
    <name type="scientific">Puccinia graminis f. sp. tritici</name>
    <dbReference type="NCBI Taxonomy" id="56615"/>
    <lineage>
        <taxon>Eukaryota</taxon>
        <taxon>Fungi</taxon>
        <taxon>Dikarya</taxon>
        <taxon>Basidiomycota</taxon>
        <taxon>Pucciniomycotina</taxon>
        <taxon>Pucciniomycetes</taxon>
        <taxon>Pucciniales</taxon>
        <taxon>Pucciniaceae</taxon>
        <taxon>Puccinia</taxon>
    </lineage>
</organism>
<evidence type="ECO:0000313" key="2">
    <source>
        <dbReference type="EMBL" id="KAA1102315.1"/>
    </source>
</evidence>
<gene>
    <name evidence="2" type="ORF">PGTUg99_025354</name>
</gene>